<dbReference type="RefSeq" id="WP_353304449.1">
    <property type="nucleotide sequence ID" value="NZ_BAABWN010000019.1"/>
</dbReference>
<proteinExistence type="predicted"/>
<dbReference type="Pfam" id="PF00106">
    <property type="entry name" value="adh_short"/>
    <property type="match status" value="1"/>
</dbReference>
<dbReference type="InterPro" id="IPR002347">
    <property type="entry name" value="SDR_fam"/>
</dbReference>
<evidence type="ECO:0000313" key="1">
    <source>
        <dbReference type="EMBL" id="GAA6170103.1"/>
    </source>
</evidence>
<dbReference type="PRINTS" id="PR00081">
    <property type="entry name" value="GDHRDH"/>
</dbReference>
<dbReference type="CDD" id="cd05233">
    <property type="entry name" value="SDR_c"/>
    <property type="match status" value="1"/>
</dbReference>
<organism evidence="1 2">
    <name type="scientific">Sessilibacter corallicola</name>
    <dbReference type="NCBI Taxonomy" id="2904075"/>
    <lineage>
        <taxon>Bacteria</taxon>
        <taxon>Pseudomonadati</taxon>
        <taxon>Pseudomonadota</taxon>
        <taxon>Gammaproteobacteria</taxon>
        <taxon>Cellvibrionales</taxon>
        <taxon>Cellvibrionaceae</taxon>
        <taxon>Sessilibacter</taxon>
    </lineage>
</organism>
<protein>
    <submittedName>
        <fullName evidence="1">SDR family oxidoreductase</fullName>
    </submittedName>
</protein>
<dbReference type="SUPFAM" id="SSF51735">
    <property type="entry name" value="NAD(P)-binding Rossmann-fold domains"/>
    <property type="match status" value="1"/>
</dbReference>
<keyword evidence="2" id="KW-1185">Reference proteome</keyword>
<dbReference type="InterPro" id="IPR052184">
    <property type="entry name" value="SDR_enzymes"/>
</dbReference>
<reference evidence="1 2" key="1">
    <citation type="submission" date="2024-04" db="EMBL/GenBank/DDBJ databases">
        <title>Draft genome sequence of Sessilibacter corallicola NBRC 116591.</title>
        <authorList>
            <person name="Miyakawa T."/>
            <person name="Kusuya Y."/>
            <person name="Miura T."/>
        </authorList>
    </citation>
    <scope>NUCLEOTIDE SEQUENCE [LARGE SCALE GENOMIC DNA]</scope>
    <source>
        <strain evidence="1 2">KU-00831-HH</strain>
    </source>
</reference>
<dbReference type="Proteomes" id="UP001465153">
    <property type="component" value="Unassembled WGS sequence"/>
</dbReference>
<accession>A0ABQ0AEL9</accession>
<name>A0ABQ0AEL9_9GAMM</name>
<evidence type="ECO:0000313" key="2">
    <source>
        <dbReference type="Proteomes" id="UP001465153"/>
    </source>
</evidence>
<dbReference type="PANTHER" id="PTHR45458:SF3">
    <property type="entry name" value="CHAIN DEHYDROGENASE (ATSC), PUTATIVE-RELATED"/>
    <property type="match status" value="1"/>
</dbReference>
<dbReference type="InterPro" id="IPR036291">
    <property type="entry name" value="NAD(P)-bd_dom_sf"/>
</dbReference>
<dbReference type="PANTHER" id="PTHR45458">
    <property type="entry name" value="SHORT-CHAIN DEHYDROGENASE/REDUCTASE SDR"/>
    <property type="match status" value="1"/>
</dbReference>
<gene>
    <name evidence="1" type="ORF">NBRC116591_39160</name>
</gene>
<comment type="caution">
    <text evidence="1">The sequence shown here is derived from an EMBL/GenBank/DDBJ whole genome shotgun (WGS) entry which is preliminary data.</text>
</comment>
<dbReference type="Gene3D" id="3.40.50.720">
    <property type="entry name" value="NAD(P)-binding Rossmann-like Domain"/>
    <property type="match status" value="1"/>
</dbReference>
<dbReference type="EMBL" id="BAABWN010000019">
    <property type="protein sequence ID" value="GAA6170103.1"/>
    <property type="molecule type" value="Genomic_DNA"/>
</dbReference>
<sequence>MKKTILIVGASRGIGAELVNHFSKEHHVIGVSRTEAKHCQWLPADLSTSDGIQAIIDSVGQQPIDALIYSSGIWEEQGFSDDFDFRKTTAEETHNIMLVNLIAPIELTKKIAKNLSLSNNPRAIYLGALSGVDQIASDQVAYAASKFGLRGAIQSLRKALKPENIGFTVINPGNVATEEVLDDIEKGLFSEQIPIPLSDIISSVEMILSLSKHTEVGDINLSQK</sequence>